<dbReference type="PANTHER" id="PTHR47874">
    <property type="entry name" value="EXPRESSED PROTEIN"/>
    <property type="match status" value="1"/>
</dbReference>
<evidence type="ECO:0000256" key="2">
    <source>
        <dbReference type="ARBA" id="ARBA00022737"/>
    </source>
</evidence>
<dbReference type="InterPro" id="IPR044179">
    <property type="entry name" value="PPR5-like"/>
</dbReference>
<keyword evidence="2" id="KW-0677">Repeat</keyword>
<dbReference type="Proteomes" id="UP001174677">
    <property type="component" value="Chromosome 10"/>
</dbReference>
<dbReference type="PANTHER" id="PTHR47874:SF5">
    <property type="entry name" value="PENTATRICOPEPTIDE REPEAT-CONTAINING PROTEIN PPR5 HOMOLOG, CHLOROPLASTIC"/>
    <property type="match status" value="1"/>
</dbReference>
<proteinExistence type="inferred from homology"/>
<gene>
    <name evidence="3" type="ORF">P3X46_018429</name>
</gene>
<evidence type="ECO:0000256" key="1">
    <source>
        <dbReference type="ARBA" id="ARBA00007626"/>
    </source>
</evidence>
<dbReference type="InterPro" id="IPR002885">
    <property type="entry name" value="PPR_rpt"/>
</dbReference>
<keyword evidence="4" id="KW-1185">Reference proteome</keyword>
<dbReference type="Gene3D" id="1.25.40.10">
    <property type="entry name" value="Tetratricopeptide repeat domain"/>
    <property type="match status" value="1"/>
</dbReference>
<dbReference type="InterPro" id="IPR011990">
    <property type="entry name" value="TPR-like_helical_dom_sf"/>
</dbReference>
<reference evidence="3 4" key="1">
    <citation type="journal article" date="2023" name="Plant Biotechnol. J.">
        <title>Chromosome-level wild Hevea brasiliensis genome provides new tools for genomic-assisted breeding and valuable loci to elevate rubber yield.</title>
        <authorList>
            <person name="Cheng H."/>
            <person name="Song X."/>
            <person name="Hu Y."/>
            <person name="Wu T."/>
            <person name="Yang Q."/>
            <person name="An Z."/>
            <person name="Feng S."/>
            <person name="Deng Z."/>
            <person name="Wu W."/>
            <person name="Zeng X."/>
            <person name="Tu M."/>
            <person name="Wang X."/>
            <person name="Huang H."/>
        </authorList>
    </citation>
    <scope>NUCLEOTIDE SEQUENCE [LARGE SCALE GENOMIC DNA]</scope>
    <source>
        <strain evidence="3">MT/VB/25A 57/8</strain>
    </source>
</reference>
<evidence type="ECO:0000313" key="4">
    <source>
        <dbReference type="Proteomes" id="UP001174677"/>
    </source>
</evidence>
<accession>A0ABQ9LQN9</accession>
<dbReference type="EMBL" id="JARPOI010000010">
    <property type="protein sequence ID" value="KAJ9170312.1"/>
    <property type="molecule type" value="Genomic_DNA"/>
</dbReference>
<sequence>MVESGKEFKVSTLNAMLDVYCMNGLPMGADLLFDSAHSVGVLPDSSTYKSVYKAYTKVNMKELVQKLLKIWTEMVLSPIRGSSWKLWELLSLHQQVQILPFLAKRRSI</sequence>
<organism evidence="3 4">
    <name type="scientific">Hevea brasiliensis</name>
    <name type="common">Para rubber tree</name>
    <name type="synonym">Siphonia brasiliensis</name>
    <dbReference type="NCBI Taxonomy" id="3981"/>
    <lineage>
        <taxon>Eukaryota</taxon>
        <taxon>Viridiplantae</taxon>
        <taxon>Streptophyta</taxon>
        <taxon>Embryophyta</taxon>
        <taxon>Tracheophyta</taxon>
        <taxon>Spermatophyta</taxon>
        <taxon>Magnoliopsida</taxon>
        <taxon>eudicotyledons</taxon>
        <taxon>Gunneridae</taxon>
        <taxon>Pentapetalae</taxon>
        <taxon>rosids</taxon>
        <taxon>fabids</taxon>
        <taxon>Malpighiales</taxon>
        <taxon>Euphorbiaceae</taxon>
        <taxon>Crotonoideae</taxon>
        <taxon>Micrandreae</taxon>
        <taxon>Hevea</taxon>
    </lineage>
</organism>
<name>A0ABQ9LQN9_HEVBR</name>
<dbReference type="NCBIfam" id="TIGR00756">
    <property type="entry name" value="PPR"/>
    <property type="match status" value="1"/>
</dbReference>
<evidence type="ECO:0008006" key="5">
    <source>
        <dbReference type="Google" id="ProtNLM"/>
    </source>
</evidence>
<protein>
    <recommendedName>
        <fullName evidence="5">Pentatricopeptide repeat-containing protein</fullName>
    </recommendedName>
</protein>
<comment type="caution">
    <text evidence="3">The sequence shown here is derived from an EMBL/GenBank/DDBJ whole genome shotgun (WGS) entry which is preliminary data.</text>
</comment>
<comment type="similarity">
    <text evidence="1">Belongs to the PPR family. P subfamily.</text>
</comment>
<evidence type="ECO:0000313" key="3">
    <source>
        <dbReference type="EMBL" id="KAJ9170312.1"/>
    </source>
</evidence>